<proteinExistence type="predicted"/>
<comment type="caution">
    <text evidence="8">The sequence shown here is derived from an EMBL/GenBank/DDBJ whole genome shotgun (WGS) entry which is preliminary data.</text>
</comment>
<feature type="transmembrane region" description="Helical" evidence="6">
    <location>
        <begin position="143"/>
        <end position="164"/>
    </location>
</feature>
<feature type="transmembrane region" description="Helical" evidence="6">
    <location>
        <begin position="349"/>
        <end position="369"/>
    </location>
</feature>
<dbReference type="Pfam" id="PF07690">
    <property type="entry name" value="MFS_1"/>
    <property type="match status" value="1"/>
</dbReference>
<evidence type="ECO:0000256" key="1">
    <source>
        <dbReference type="ARBA" id="ARBA00004141"/>
    </source>
</evidence>
<dbReference type="Gene3D" id="1.20.1250.20">
    <property type="entry name" value="MFS general substrate transporter like domains"/>
    <property type="match status" value="1"/>
</dbReference>
<dbReference type="OrthoDB" id="440553at2759"/>
<evidence type="ECO:0000313" key="8">
    <source>
        <dbReference type="EMBL" id="CAI6341676.1"/>
    </source>
</evidence>
<dbReference type="EMBL" id="CAOQHR010000012">
    <property type="protein sequence ID" value="CAI6341676.1"/>
    <property type="molecule type" value="Genomic_DNA"/>
</dbReference>
<accession>A0A9W4XWZ8</accession>
<feature type="region of interest" description="Disordered" evidence="5">
    <location>
        <begin position="529"/>
        <end position="549"/>
    </location>
</feature>
<dbReference type="AlphaFoldDB" id="A0A9W4XWZ8"/>
<evidence type="ECO:0000259" key="7">
    <source>
        <dbReference type="PROSITE" id="PS50850"/>
    </source>
</evidence>
<feature type="transmembrane region" description="Helical" evidence="6">
    <location>
        <begin position="83"/>
        <end position="106"/>
    </location>
</feature>
<feature type="transmembrane region" description="Helical" evidence="6">
    <location>
        <begin position="324"/>
        <end position="343"/>
    </location>
</feature>
<evidence type="ECO:0000256" key="6">
    <source>
        <dbReference type="SAM" id="Phobius"/>
    </source>
</evidence>
<feature type="transmembrane region" description="Helical" evidence="6">
    <location>
        <begin position="113"/>
        <end position="137"/>
    </location>
</feature>
<dbReference type="InterPro" id="IPR011701">
    <property type="entry name" value="MFS"/>
</dbReference>
<dbReference type="PRINTS" id="PR01036">
    <property type="entry name" value="TCRTETB"/>
</dbReference>
<dbReference type="Proteomes" id="UP001152607">
    <property type="component" value="Unassembled WGS sequence"/>
</dbReference>
<dbReference type="GO" id="GO:0022857">
    <property type="term" value="F:transmembrane transporter activity"/>
    <property type="evidence" value="ECO:0007669"/>
    <property type="project" value="InterPro"/>
</dbReference>
<dbReference type="PANTHER" id="PTHR23501:SF43">
    <property type="entry name" value="MULTIDRUG TRANSPORTER, PUTATIVE (AFU_ORTHOLOGUE AFUA_6G03040)-RELATED"/>
    <property type="match status" value="1"/>
</dbReference>
<dbReference type="InterPro" id="IPR036259">
    <property type="entry name" value="MFS_trans_sf"/>
</dbReference>
<feature type="transmembrane region" description="Helical" evidence="6">
    <location>
        <begin position="243"/>
        <end position="265"/>
    </location>
</feature>
<evidence type="ECO:0000256" key="2">
    <source>
        <dbReference type="ARBA" id="ARBA00022692"/>
    </source>
</evidence>
<dbReference type="GO" id="GO:0005886">
    <property type="term" value="C:plasma membrane"/>
    <property type="evidence" value="ECO:0007669"/>
    <property type="project" value="TreeGrafter"/>
</dbReference>
<dbReference type="InterPro" id="IPR020846">
    <property type="entry name" value="MFS_dom"/>
</dbReference>
<keyword evidence="9" id="KW-1185">Reference proteome</keyword>
<evidence type="ECO:0000256" key="4">
    <source>
        <dbReference type="ARBA" id="ARBA00023136"/>
    </source>
</evidence>
<protein>
    <recommendedName>
        <fullName evidence="7">Major facilitator superfamily (MFS) profile domain-containing protein</fullName>
    </recommendedName>
</protein>
<dbReference type="PROSITE" id="PS50850">
    <property type="entry name" value="MFS"/>
    <property type="match status" value="1"/>
</dbReference>
<feature type="transmembrane region" description="Helical" evidence="6">
    <location>
        <begin position="381"/>
        <end position="403"/>
    </location>
</feature>
<keyword evidence="2 6" id="KW-0812">Transmembrane</keyword>
<evidence type="ECO:0000313" key="9">
    <source>
        <dbReference type="Proteomes" id="UP001152607"/>
    </source>
</evidence>
<gene>
    <name evidence="8" type="ORF">PDIGIT_LOCUS14876</name>
</gene>
<feature type="transmembrane region" description="Helical" evidence="6">
    <location>
        <begin position="487"/>
        <end position="507"/>
    </location>
</feature>
<feature type="transmembrane region" description="Helical" evidence="6">
    <location>
        <begin position="176"/>
        <end position="194"/>
    </location>
</feature>
<reference evidence="8" key="1">
    <citation type="submission" date="2023-01" db="EMBL/GenBank/DDBJ databases">
        <authorList>
            <person name="Van Ghelder C."/>
            <person name="Rancurel C."/>
        </authorList>
    </citation>
    <scope>NUCLEOTIDE SEQUENCE</scope>
    <source>
        <strain evidence="8">CNCM I-4278</strain>
    </source>
</reference>
<keyword evidence="3 6" id="KW-1133">Transmembrane helix</keyword>
<feature type="transmembrane region" description="Helical" evidence="6">
    <location>
        <begin position="58"/>
        <end position="77"/>
    </location>
</feature>
<comment type="subcellular location">
    <subcellularLocation>
        <location evidence="1">Membrane</location>
        <topology evidence="1">Multi-pass membrane protein</topology>
    </subcellularLocation>
</comment>
<evidence type="ECO:0000256" key="5">
    <source>
        <dbReference type="SAM" id="MobiDB-lite"/>
    </source>
</evidence>
<feature type="transmembrane region" description="Helical" evidence="6">
    <location>
        <begin position="20"/>
        <end position="46"/>
    </location>
</feature>
<dbReference type="PANTHER" id="PTHR23501">
    <property type="entry name" value="MAJOR FACILITATOR SUPERFAMILY"/>
    <property type="match status" value="1"/>
</dbReference>
<organism evidence="8 9">
    <name type="scientific">Periconia digitata</name>
    <dbReference type="NCBI Taxonomy" id="1303443"/>
    <lineage>
        <taxon>Eukaryota</taxon>
        <taxon>Fungi</taxon>
        <taxon>Dikarya</taxon>
        <taxon>Ascomycota</taxon>
        <taxon>Pezizomycotina</taxon>
        <taxon>Dothideomycetes</taxon>
        <taxon>Pleosporomycetidae</taxon>
        <taxon>Pleosporales</taxon>
        <taxon>Massarineae</taxon>
        <taxon>Periconiaceae</taxon>
        <taxon>Periconia</taxon>
    </lineage>
</organism>
<sequence length="549" mass="58679">MADQPSNSASVVLNMSATKLHLIIAGLWLSLFVSAMDTTIITTGLIKISSEFQALDQAAWLVTAYLLTYNSFLIITAKSSDIWGLKATILSFSAFFLVFSMACSAAQTMTQLIVFRALQGIGGSALYSLVFVAIVKLVDPSKIAFYSGVVSSVFALANLLGPVLGGVITDRTNWRWIFWMNGPIVGTAIALLLYAMPGLSNGKSSKERFRDFDVVGGALSVSWPIPLLFGLQEAGVHYEWDSAIIIGTMVTGVVLLAVFGLYETWATYRTKLDALFPVRLLENPTTVATLISMFLLGMPFYTMFIQLPQRFQSVNFTTAERAGILLLPVTLMTPVGAVVAGVMDRWIAAEYVLILATSTISIGIGLLSSLPVDAHISNATYAYEVVTGFGLGLASPPYFIFLYTSIHERDASVGTGSLNMVRTLGGAVAVAICTALHHSLLQTGLADFLSPEQISSVKESNGLVSSLPAESRLRLGRVFGSSYKKQLQVVLGLSLLNCVVAIIIAGIRKRAGTFGKRPVRTEENEFMKTAEKGGGGGGEQVVGAKGSSG</sequence>
<feature type="compositionally biased region" description="Gly residues" evidence="5">
    <location>
        <begin position="532"/>
        <end position="549"/>
    </location>
</feature>
<dbReference type="SUPFAM" id="SSF103473">
    <property type="entry name" value="MFS general substrate transporter"/>
    <property type="match status" value="1"/>
</dbReference>
<dbReference type="Gene3D" id="1.20.1720.10">
    <property type="entry name" value="Multidrug resistance protein D"/>
    <property type="match status" value="1"/>
</dbReference>
<name>A0A9W4XWZ8_9PLEO</name>
<feature type="domain" description="Major facilitator superfamily (MFS) profile" evidence="7">
    <location>
        <begin position="23"/>
        <end position="509"/>
    </location>
</feature>
<evidence type="ECO:0000256" key="3">
    <source>
        <dbReference type="ARBA" id="ARBA00022989"/>
    </source>
</evidence>
<feature type="transmembrane region" description="Helical" evidence="6">
    <location>
        <begin position="285"/>
        <end position="304"/>
    </location>
</feature>
<keyword evidence="4 6" id="KW-0472">Membrane</keyword>